<keyword evidence="3" id="KW-1185">Reference proteome</keyword>
<reference evidence="2 3" key="1">
    <citation type="submission" date="2019-07" db="EMBL/GenBank/DDBJ databases">
        <title>The pathways for chlorine oxyanion respiration interact through the shared metabolite chlorate.</title>
        <authorList>
            <person name="Barnum T.P."/>
            <person name="Cheng Y."/>
            <person name="Hill K.A."/>
            <person name="Lucas L.N."/>
            <person name="Carlson H.K."/>
            <person name="Coates J.D."/>
        </authorList>
    </citation>
    <scope>NUCLEOTIDE SEQUENCE [LARGE SCALE GENOMIC DNA]</scope>
    <source>
        <strain evidence="2 3">SFB-3</strain>
    </source>
</reference>
<sequence length="64" mass="6850">MRIVVVLFLIAILVSLGSALLFMLRDDGKGPRVIRALTLRVGLSIGLFLLLMAGFATGIIPGRL</sequence>
<feature type="transmembrane region" description="Helical" evidence="1">
    <location>
        <begin position="43"/>
        <end position="62"/>
    </location>
</feature>
<accession>A0A557QST4</accession>
<dbReference type="OrthoDB" id="8687573at2"/>
<gene>
    <name evidence="2" type="ORF">FHP91_11035</name>
</gene>
<dbReference type="EMBL" id="VMNK01000009">
    <property type="protein sequence ID" value="TVO55975.1"/>
    <property type="molecule type" value="Genomic_DNA"/>
</dbReference>
<dbReference type="NCBIfam" id="NF033233">
    <property type="entry name" value="twin_helix"/>
    <property type="match status" value="1"/>
</dbReference>
<evidence type="ECO:0000313" key="2">
    <source>
        <dbReference type="EMBL" id="TVO55975.1"/>
    </source>
</evidence>
<organism evidence="2 3">
    <name type="scientific">Denitromonas halophila</name>
    <dbReference type="NCBI Taxonomy" id="1629404"/>
    <lineage>
        <taxon>Bacteria</taxon>
        <taxon>Pseudomonadati</taxon>
        <taxon>Pseudomonadota</taxon>
        <taxon>Betaproteobacteria</taxon>
        <taxon>Rhodocyclales</taxon>
        <taxon>Zoogloeaceae</taxon>
        <taxon>Denitromonas</taxon>
    </lineage>
</organism>
<keyword evidence="1 2" id="KW-0812">Transmembrane</keyword>
<name>A0A557QST4_9RHOO</name>
<dbReference type="AlphaFoldDB" id="A0A557QST4"/>
<evidence type="ECO:0000256" key="1">
    <source>
        <dbReference type="SAM" id="Phobius"/>
    </source>
</evidence>
<dbReference type="Proteomes" id="UP000319502">
    <property type="component" value="Unassembled WGS sequence"/>
</dbReference>
<dbReference type="InterPro" id="IPR021313">
    <property type="entry name" value="DUF2909"/>
</dbReference>
<keyword evidence="1" id="KW-1133">Transmembrane helix</keyword>
<proteinExistence type="predicted"/>
<keyword evidence="1" id="KW-0472">Membrane</keyword>
<dbReference type="Pfam" id="PF11137">
    <property type="entry name" value="DUF2909"/>
    <property type="match status" value="1"/>
</dbReference>
<evidence type="ECO:0000313" key="3">
    <source>
        <dbReference type="Proteomes" id="UP000319502"/>
    </source>
</evidence>
<protein>
    <submittedName>
        <fullName evidence="2">Twin transmembrane helix small protein</fullName>
    </submittedName>
</protein>
<comment type="caution">
    <text evidence="2">The sequence shown here is derived from an EMBL/GenBank/DDBJ whole genome shotgun (WGS) entry which is preliminary data.</text>
</comment>
<dbReference type="RefSeq" id="WP_144309660.1">
    <property type="nucleotide sequence ID" value="NZ_VMNK01000009.1"/>
</dbReference>